<feature type="transmembrane region" description="Helical" evidence="1">
    <location>
        <begin position="21"/>
        <end position="42"/>
    </location>
</feature>
<organism evidence="2 3">
    <name type="scientific">Piscirickettsia litoralis</name>
    <dbReference type="NCBI Taxonomy" id="1891921"/>
    <lineage>
        <taxon>Bacteria</taxon>
        <taxon>Pseudomonadati</taxon>
        <taxon>Pseudomonadota</taxon>
        <taxon>Gammaproteobacteria</taxon>
        <taxon>Thiotrichales</taxon>
        <taxon>Piscirickettsiaceae</taxon>
        <taxon>Piscirickettsia</taxon>
    </lineage>
</organism>
<gene>
    <name evidence="2" type="ORF">BGC07_05380</name>
</gene>
<keyword evidence="1" id="KW-0472">Membrane</keyword>
<accession>A0ABX3A0X4</accession>
<keyword evidence="1" id="KW-1133">Transmembrane helix</keyword>
<dbReference type="Proteomes" id="UP000094329">
    <property type="component" value="Unassembled WGS sequence"/>
</dbReference>
<evidence type="ECO:0000313" key="3">
    <source>
        <dbReference type="Proteomes" id="UP000094329"/>
    </source>
</evidence>
<name>A0ABX3A0X4_9GAMM</name>
<keyword evidence="1" id="KW-0812">Transmembrane</keyword>
<protein>
    <recommendedName>
        <fullName evidence="4">Type 4 fimbrial biogenesis protein PilX N-terminal domain-containing protein</fullName>
    </recommendedName>
</protein>
<reference evidence="2 3" key="1">
    <citation type="submission" date="2016-08" db="EMBL/GenBank/DDBJ databases">
        <title>Draft genome sequence of Candidatus Piscirickettsia litoralis, from seawater.</title>
        <authorList>
            <person name="Wan X."/>
            <person name="Lee A.J."/>
            <person name="Hou S."/>
            <person name="Donachie S.P."/>
        </authorList>
    </citation>
    <scope>NUCLEOTIDE SEQUENCE [LARGE SCALE GENOMIC DNA]</scope>
    <source>
        <strain evidence="2 3">Y2</strain>
    </source>
</reference>
<sequence length="64" mass="6551">MLLQHNHTGAPGQGQNPLTKGAMMLILTGALLLVLSTVTAVISNSLTDGISGDATNIVNSYDIS</sequence>
<evidence type="ECO:0000313" key="2">
    <source>
        <dbReference type="EMBL" id="ODN42463.1"/>
    </source>
</evidence>
<evidence type="ECO:0000256" key="1">
    <source>
        <dbReference type="SAM" id="Phobius"/>
    </source>
</evidence>
<proteinExistence type="predicted"/>
<dbReference type="EMBL" id="MDTU01000001">
    <property type="protein sequence ID" value="ODN42463.1"/>
    <property type="molecule type" value="Genomic_DNA"/>
</dbReference>
<evidence type="ECO:0008006" key="4">
    <source>
        <dbReference type="Google" id="ProtNLM"/>
    </source>
</evidence>
<keyword evidence="3" id="KW-1185">Reference proteome</keyword>
<comment type="caution">
    <text evidence="2">The sequence shown here is derived from an EMBL/GenBank/DDBJ whole genome shotgun (WGS) entry which is preliminary data.</text>
</comment>